<protein>
    <submittedName>
        <fullName evidence="2">Uncharacterized protein</fullName>
    </submittedName>
</protein>
<reference evidence="2" key="1">
    <citation type="submission" date="2020-07" db="EMBL/GenBank/DDBJ databases">
        <authorList>
            <person name="Lin J."/>
        </authorList>
    </citation>
    <scope>NUCLEOTIDE SEQUENCE</scope>
</reference>
<evidence type="ECO:0000313" key="2">
    <source>
        <dbReference type="EMBL" id="CAD1833854.1"/>
    </source>
</evidence>
<gene>
    <name evidence="2" type="ORF">CB5_LOCUS17065</name>
</gene>
<proteinExistence type="predicted"/>
<feature type="region of interest" description="Disordered" evidence="1">
    <location>
        <begin position="1"/>
        <end position="54"/>
    </location>
</feature>
<evidence type="ECO:0000256" key="1">
    <source>
        <dbReference type="SAM" id="MobiDB-lite"/>
    </source>
</evidence>
<sequence>MRAPGGSGSRAWRSGAEKVGCSSSNGAGGGRGIMWDAGPWRRRQRSAARQSGEDRVSSCEDWIILTSLFSLVGGRSTEAVVYVVLHDRVVPQTVSVCECSSSSPMRLRVSRQPSGWP</sequence>
<dbReference type="EMBL" id="LR862151">
    <property type="protein sequence ID" value="CAD1833854.1"/>
    <property type="molecule type" value="Genomic_DNA"/>
</dbReference>
<name>A0A6V7PSK3_ANACO</name>
<accession>A0A6V7PSK3</accession>
<organism evidence="2">
    <name type="scientific">Ananas comosus var. bracteatus</name>
    <name type="common">red pineapple</name>
    <dbReference type="NCBI Taxonomy" id="296719"/>
    <lineage>
        <taxon>Eukaryota</taxon>
        <taxon>Viridiplantae</taxon>
        <taxon>Streptophyta</taxon>
        <taxon>Embryophyta</taxon>
        <taxon>Tracheophyta</taxon>
        <taxon>Spermatophyta</taxon>
        <taxon>Magnoliopsida</taxon>
        <taxon>Liliopsida</taxon>
        <taxon>Poales</taxon>
        <taxon>Bromeliaceae</taxon>
        <taxon>Bromelioideae</taxon>
        <taxon>Ananas</taxon>
    </lineage>
</organism>
<dbReference type="AlphaFoldDB" id="A0A6V7PSK3"/>